<gene>
    <name evidence="2" type="ORF">EDC24_1943</name>
</gene>
<protein>
    <submittedName>
        <fullName evidence="2">DinB family protein</fullName>
    </submittedName>
</protein>
<dbReference type="EMBL" id="RKRF01000009">
    <property type="protein sequence ID" value="RPF53443.1"/>
    <property type="molecule type" value="Genomic_DNA"/>
</dbReference>
<accession>A0A3N5B7Y0</accession>
<dbReference type="Gene3D" id="1.20.120.450">
    <property type="entry name" value="dinb family like domain"/>
    <property type="match status" value="1"/>
</dbReference>
<dbReference type="AlphaFoldDB" id="A0A3N5B7Y0"/>
<proteinExistence type="predicted"/>
<dbReference type="InterPro" id="IPR024775">
    <property type="entry name" value="DinB-like"/>
</dbReference>
<feature type="domain" description="DinB-like" evidence="1">
    <location>
        <begin position="11"/>
        <end position="143"/>
    </location>
</feature>
<dbReference type="SUPFAM" id="SSF109854">
    <property type="entry name" value="DinB/YfiT-like putative metalloenzymes"/>
    <property type="match status" value="1"/>
</dbReference>
<organism evidence="2 3">
    <name type="scientific">Aquisalibacillus elongatus</name>
    <dbReference type="NCBI Taxonomy" id="485577"/>
    <lineage>
        <taxon>Bacteria</taxon>
        <taxon>Bacillati</taxon>
        <taxon>Bacillota</taxon>
        <taxon>Bacilli</taxon>
        <taxon>Bacillales</taxon>
        <taxon>Bacillaceae</taxon>
        <taxon>Aquisalibacillus</taxon>
    </lineage>
</organism>
<evidence type="ECO:0000259" key="1">
    <source>
        <dbReference type="Pfam" id="PF12867"/>
    </source>
</evidence>
<dbReference type="Pfam" id="PF12867">
    <property type="entry name" value="DinB_2"/>
    <property type="match status" value="1"/>
</dbReference>
<sequence length="153" mass="18311">MKKRHEILFNQLNTYREELLLSVSDVTEEEADIIPKQFNNNIRWNLGHVYMDQYMWIKVLTKDELYPEEFNQWFGFGTSASNFDEQTPSFEELKQLLNGQIQKIKDLYGNRLEEEFPPTEMGMFTIEQVLIRTIFHEGMHTQAINDLKKCIRK</sequence>
<evidence type="ECO:0000313" key="2">
    <source>
        <dbReference type="EMBL" id="RPF53443.1"/>
    </source>
</evidence>
<dbReference type="RefSeq" id="WP_124221976.1">
    <property type="nucleotide sequence ID" value="NZ_RKRF01000009.1"/>
</dbReference>
<keyword evidence="3" id="KW-1185">Reference proteome</keyword>
<dbReference type="OrthoDB" id="4295522at2"/>
<reference evidence="2 3" key="1">
    <citation type="submission" date="2018-11" db="EMBL/GenBank/DDBJ databases">
        <title>Genomic Encyclopedia of Type Strains, Phase IV (KMG-IV): sequencing the most valuable type-strain genomes for metagenomic binning, comparative biology and taxonomic classification.</title>
        <authorList>
            <person name="Goeker M."/>
        </authorList>
    </citation>
    <scope>NUCLEOTIDE SEQUENCE [LARGE SCALE GENOMIC DNA]</scope>
    <source>
        <strain evidence="2 3">DSM 18090</strain>
    </source>
</reference>
<evidence type="ECO:0000313" key="3">
    <source>
        <dbReference type="Proteomes" id="UP000276443"/>
    </source>
</evidence>
<comment type="caution">
    <text evidence="2">The sequence shown here is derived from an EMBL/GenBank/DDBJ whole genome shotgun (WGS) entry which is preliminary data.</text>
</comment>
<dbReference type="InterPro" id="IPR034660">
    <property type="entry name" value="DinB/YfiT-like"/>
</dbReference>
<dbReference type="Proteomes" id="UP000276443">
    <property type="component" value="Unassembled WGS sequence"/>
</dbReference>
<name>A0A3N5B7Y0_9BACI</name>